<dbReference type="AlphaFoldDB" id="A0A1B1KJ00"/>
<reference evidence="1 2" key="1">
    <citation type="submission" date="2014-07" db="EMBL/GenBank/DDBJ databases">
        <authorList>
            <person name="Zhang J.E."/>
            <person name="Yang H."/>
            <person name="Guo J."/>
            <person name="Deng Z."/>
            <person name="Luo H."/>
            <person name="Luo M."/>
            <person name="Zhao B."/>
        </authorList>
    </citation>
    <scope>NUCLEOTIDE SEQUENCE [LARGE SCALE GENOMIC DNA]</scope>
    <source>
        <strain evidence="1 2">1CP</strain>
        <plasmid evidence="2">Plasmid pr1cp1</plasmid>
    </source>
</reference>
<evidence type="ECO:0000313" key="2">
    <source>
        <dbReference type="Proteomes" id="UP000186108"/>
    </source>
</evidence>
<dbReference type="EMBL" id="CP009112">
    <property type="protein sequence ID" value="ANS32570.1"/>
    <property type="molecule type" value="Genomic_DNA"/>
</dbReference>
<organism evidence="1 2">
    <name type="scientific">Rhodococcus opacus</name>
    <name type="common">Nocardia opaca</name>
    <dbReference type="NCBI Taxonomy" id="37919"/>
    <lineage>
        <taxon>Bacteria</taxon>
        <taxon>Bacillati</taxon>
        <taxon>Actinomycetota</taxon>
        <taxon>Actinomycetes</taxon>
        <taxon>Mycobacteriales</taxon>
        <taxon>Nocardiaceae</taxon>
        <taxon>Rhodococcus</taxon>
    </lineage>
</organism>
<sequence length="41" mass="4584">MAIVVIAGVASLNRRGQAAVTRYLAAGDKIWTYRHRRGWAK</sequence>
<keyword evidence="1" id="KW-0614">Plasmid</keyword>
<evidence type="ECO:0000313" key="1">
    <source>
        <dbReference type="EMBL" id="ANS32570.1"/>
    </source>
</evidence>
<proteinExistence type="predicted"/>
<dbReference type="Proteomes" id="UP000186108">
    <property type="component" value="Plasmid pR1CP1"/>
</dbReference>
<geneLocation type="plasmid" evidence="2">
    <name>pr1cp1</name>
</geneLocation>
<gene>
    <name evidence="1" type="ORF">R1CP_39945</name>
</gene>
<protein>
    <submittedName>
        <fullName evidence="1">Uncharacterized protein</fullName>
    </submittedName>
</protein>
<accession>A0A1B1KJ00</accession>
<name>A0A1B1KJ00_RHOOP</name>
<dbReference type="RefSeq" id="WP_269207291.1">
    <property type="nucleotide sequence ID" value="NZ_CP009112.1"/>
</dbReference>